<feature type="domain" description="AsmA" evidence="2">
    <location>
        <begin position="475"/>
        <end position="659"/>
    </location>
</feature>
<dbReference type="PANTHER" id="PTHR30441">
    <property type="entry name" value="DUF748 DOMAIN-CONTAINING PROTEIN"/>
    <property type="match status" value="1"/>
</dbReference>
<protein>
    <submittedName>
        <fullName evidence="3">AsmA family protein</fullName>
    </submittedName>
</protein>
<dbReference type="Proteomes" id="UP001196068">
    <property type="component" value="Unassembled WGS sequence"/>
</dbReference>
<dbReference type="Pfam" id="PF05170">
    <property type="entry name" value="AsmA"/>
    <property type="match status" value="2"/>
</dbReference>
<dbReference type="GO" id="GO:0005886">
    <property type="term" value="C:plasma membrane"/>
    <property type="evidence" value="ECO:0007669"/>
    <property type="project" value="TreeGrafter"/>
</dbReference>
<gene>
    <name evidence="3" type="ORF">GXW79_11590</name>
</gene>
<dbReference type="GO" id="GO:0090313">
    <property type="term" value="P:regulation of protein targeting to membrane"/>
    <property type="evidence" value="ECO:0007669"/>
    <property type="project" value="TreeGrafter"/>
</dbReference>
<sequence length="853" mass="86337">MPQATPRRIWRRLLIVLAIILLLPVASATVLVLTLDTEALKPRITAAVESATGRRLTLSGPISFTTSIVPTIAIDDIALANAPGGSAPEMLTARRIELRLALLPLLSREIDIRSLTLVEPHLLLETDAEGRPNWLFAANRPPGPPPADSVPAPPREPSAGMAFGLRALTLTGGSVIYRDGATGTAHTLLIERLATRASGQRLAHEARVTVNGTAIRLQGESGTIAGFMAPVAPWPLRLALDAEGATLAIEGEASEPARLRGWRGTAEGTLDRTDRLAALLPRLSALPPGADVTFRLTAHEVAGAPVIDGLRLGIGGVDLGALRPGLALRRLAMLAEASDAPISLTAEAMLGTTPLTLRGTAGTLVVLQQASPDASMPVDLTLAAANAEVRAQGMSGVVFTGAGLDLAMTARIPDAAAFGALAGVRVPPLRDLTAAGRVTIPAPGQVAIADLRATSSAGDVAGAVTLALGARFGISGTLASERLDLTGATGSAPTTAPATPATVPVAPAQPAAAAPPAPGPRRVIPDVALNVDSLRGADADLQLTISTLILGAELPLRAVTTHLVLREGRLLLDPITATSPGGPIAGSIGVDASVAPPAMRLALHAEGLDLAALRAAVGDRLGNGRLDVDLALSGAGSNTRALAASLDGFIGLALVDGRIAPSMLAGIPPDLIRVLVPQGVPPEGLPLRCLALRAPAARGILRAETFLAETSLGRIGATGTVNLGDERIDLRMLPDLRTAIINLRAPVPISGTLTAPRLGRIDAAAAAAAGLGALLGAQRTPDRTLEGAAEALGGGNPALPDCGAALLAARGGRQGTAPTAPAPTPAPPVGSSDAPRAPNAVDILRGLLGGARR</sequence>
<organism evidence="3 4">
    <name type="scientific">Plastoroseomonas arctica</name>
    <dbReference type="NCBI Taxonomy" id="1509237"/>
    <lineage>
        <taxon>Bacteria</taxon>
        <taxon>Pseudomonadati</taxon>
        <taxon>Pseudomonadota</taxon>
        <taxon>Alphaproteobacteria</taxon>
        <taxon>Acetobacterales</taxon>
        <taxon>Acetobacteraceae</taxon>
        <taxon>Plastoroseomonas</taxon>
    </lineage>
</organism>
<comment type="caution">
    <text evidence="3">The sequence shown here is derived from an EMBL/GenBank/DDBJ whole genome shotgun (WGS) entry which is preliminary data.</text>
</comment>
<dbReference type="InterPro" id="IPR052894">
    <property type="entry name" value="AsmA-related"/>
</dbReference>
<evidence type="ECO:0000259" key="2">
    <source>
        <dbReference type="Pfam" id="PF05170"/>
    </source>
</evidence>
<dbReference type="InterPro" id="IPR007844">
    <property type="entry name" value="AsmA"/>
</dbReference>
<dbReference type="RefSeq" id="WP_211874558.1">
    <property type="nucleotide sequence ID" value="NZ_JAAEDH010000012.1"/>
</dbReference>
<dbReference type="AlphaFoldDB" id="A0AAF1JZD9"/>
<proteinExistence type="predicted"/>
<keyword evidence="4" id="KW-1185">Reference proteome</keyword>
<feature type="domain" description="AsmA" evidence="2">
    <location>
        <begin position="13"/>
        <end position="184"/>
    </location>
</feature>
<evidence type="ECO:0000256" key="1">
    <source>
        <dbReference type="SAM" id="MobiDB-lite"/>
    </source>
</evidence>
<dbReference type="PANTHER" id="PTHR30441:SF8">
    <property type="entry name" value="DUF748 DOMAIN-CONTAINING PROTEIN"/>
    <property type="match status" value="1"/>
</dbReference>
<name>A0AAF1JZD9_9PROT</name>
<feature type="region of interest" description="Disordered" evidence="1">
    <location>
        <begin position="811"/>
        <end position="838"/>
    </location>
</feature>
<accession>A0AAF1JZD9</accession>
<reference evidence="3" key="2">
    <citation type="journal article" date="2021" name="Syst. Appl. Microbiol.">
        <title>Roseomonas hellenica sp. nov., isolated from roots of wild-growing Alkanna tinctoria.</title>
        <authorList>
            <person name="Rat A."/>
            <person name="Naranjo H.D."/>
            <person name="Lebbe L."/>
            <person name="Cnockaert M."/>
            <person name="Krigas N."/>
            <person name="Grigoriadou K."/>
            <person name="Maloupa E."/>
            <person name="Willems A."/>
        </authorList>
    </citation>
    <scope>NUCLEOTIDE SEQUENCE</scope>
    <source>
        <strain evidence="3">LMG 28251</strain>
    </source>
</reference>
<evidence type="ECO:0000313" key="3">
    <source>
        <dbReference type="EMBL" id="MBR0655718.1"/>
    </source>
</evidence>
<reference evidence="3" key="1">
    <citation type="submission" date="2020-01" db="EMBL/GenBank/DDBJ databases">
        <authorList>
            <person name="Rat A."/>
        </authorList>
    </citation>
    <scope>NUCLEOTIDE SEQUENCE</scope>
    <source>
        <strain evidence="3">LMG 28251</strain>
    </source>
</reference>
<evidence type="ECO:0000313" key="4">
    <source>
        <dbReference type="Proteomes" id="UP001196068"/>
    </source>
</evidence>
<dbReference type="EMBL" id="JAAEDH010000012">
    <property type="protein sequence ID" value="MBR0655718.1"/>
    <property type="molecule type" value="Genomic_DNA"/>
</dbReference>